<sequence length="550" mass="61074">MRGACINDLPAEVLVRIFDDPEVASSLLLSVASTSRRLHYTCIPLYLARFGIDDPLESCEIVLRSSADEKNPEDALSGLRIALFVKSMKSLVCRFDDDLQDYRLVIRNLDRLHDFLSHLTSVHQVTLDFGISKRCGCCSKSDLGEVIDDSLQVWSQAMGRVLNSILAKSCTSLSVAGGRYMGHSYSFKSGSKTLESADKGQGTLSTLKTLFGKGTSSRTRLQDDKGSYSVLRGNNWQFNRTPRTGKAIVLTPLSLPDAPLLHSLDIQSMMFTVPPLLHWFIGVLQLETVQTLSLKNLSVHRKCWPAILSLIATSAPHLQDIHFSSLRQIDPIDLLEFVSAFPSLTNLHIAHDVDSFDSFDLPPFPDFPCLVSLHAPAAWVFRLLSSQKKGLAHFESLSIVYNIKNDGLSHWIERPFVPSIPILLKDQQRPLTISLTVHLGSTPGWTMLEHIKKQDVVKKSEADAIGSLTLILDQQVKRSDMPLAQVLVKWTALFPYVHHISLEVRSKAQGSVDPESLAKQILREGILPLLSSLEVNGTEWYGTLESEGDS</sequence>
<dbReference type="InParanoid" id="A0A409YBI5"/>
<name>A0A409YBI5_9AGAR</name>
<organism evidence="1 2">
    <name type="scientific">Gymnopilus dilepis</name>
    <dbReference type="NCBI Taxonomy" id="231916"/>
    <lineage>
        <taxon>Eukaryota</taxon>
        <taxon>Fungi</taxon>
        <taxon>Dikarya</taxon>
        <taxon>Basidiomycota</taxon>
        <taxon>Agaricomycotina</taxon>
        <taxon>Agaricomycetes</taxon>
        <taxon>Agaricomycetidae</taxon>
        <taxon>Agaricales</taxon>
        <taxon>Agaricineae</taxon>
        <taxon>Hymenogastraceae</taxon>
        <taxon>Gymnopilus</taxon>
    </lineage>
</organism>
<reference evidence="1 2" key="1">
    <citation type="journal article" date="2018" name="Evol. Lett.">
        <title>Horizontal gene cluster transfer increased hallucinogenic mushroom diversity.</title>
        <authorList>
            <person name="Reynolds H.T."/>
            <person name="Vijayakumar V."/>
            <person name="Gluck-Thaler E."/>
            <person name="Korotkin H.B."/>
            <person name="Matheny P.B."/>
            <person name="Slot J.C."/>
        </authorList>
    </citation>
    <scope>NUCLEOTIDE SEQUENCE [LARGE SCALE GENOMIC DNA]</scope>
    <source>
        <strain evidence="1 2">SRW20</strain>
    </source>
</reference>
<dbReference type="Gene3D" id="3.80.10.10">
    <property type="entry name" value="Ribonuclease Inhibitor"/>
    <property type="match status" value="1"/>
</dbReference>
<gene>
    <name evidence="1" type="ORF">CVT26_009724</name>
</gene>
<protein>
    <recommendedName>
        <fullName evidence="3">F-box domain-containing protein</fullName>
    </recommendedName>
</protein>
<dbReference type="AlphaFoldDB" id="A0A409YBI5"/>
<proteinExistence type="predicted"/>
<comment type="caution">
    <text evidence="1">The sequence shown here is derived from an EMBL/GenBank/DDBJ whole genome shotgun (WGS) entry which is preliminary data.</text>
</comment>
<dbReference type="EMBL" id="NHYE01001010">
    <property type="protein sequence ID" value="PPR00361.1"/>
    <property type="molecule type" value="Genomic_DNA"/>
</dbReference>
<accession>A0A409YBI5</accession>
<dbReference type="SUPFAM" id="SSF52047">
    <property type="entry name" value="RNI-like"/>
    <property type="match status" value="1"/>
</dbReference>
<evidence type="ECO:0000313" key="2">
    <source>
        <dbReference type="Proteomes" id="UP000284706"/>
    </source>
</evidence>
<evidence type="ECO:0008006" key="3">
    <source>
        <dbReference type="Google" id="ProtNLM"/>
    </source>
</evidence>
<keyword evidence="2" id="KW-1185">Reference proteome</keyword>
<dbReference type="Proteomes" id="UP000284706">
    <property type="component" value="Unassembled WGS sequence"/>
</dbReference>
<dbReference type="InterPro" id="IPR032675">
    <property type="entry name" value="LRR_dom_sf"/>
</dbReference>
<evidence type="ECO:0000313" key="1">
    <source>
        <dbReference type="EMBL" id="PPR00361.1"/>
    </source>
</evidence>
<dbReference type="OrthoDB" id="3054030at2759"/>